<dbReference type="EMBL" id="JAOWLV010000001">
    <property type="protein sequence ID" value="MDG4975418.1"/>
    <property type="molecule type" value="Genomic_DNA"/>
</dbReference>
<evidence type="ECO:0000313" key="11">
    <source>
        <dbReference type="EMBL" id="MDG4975418.1"/>
    </source>
</evidence>
<protein>
    <submittedName>
        <fullName evidence="11">ABC transporter permease</fullName>
    </submittedName>
    <submittedName>
        <fullName evidence="10">Teichoic acid transport system permease protein</fullName>
    </submittedName>
</protein>
<evidence type="ECO:0000256" key="6">
    <source>
        <dbReference type="ARBA" id="ARBA00022989"/>
    </source>
</evidence>
<dbReference type="Pfam" id="PF01061">
    <property type="entry name" value="ABC2_membrane"/>
    <property type="match status" value="1"/>
</dbReference>
<comment type="caution">
    <text evidence="11">The sequence shown here is derived from an EMBL/GenBank/DDBJ whole genome shotgun (WGS) entry which is preliminary data.</text>
</comment>
<dbReference type="GO" id="GO:0005886">
    <property type="term" value="C:plasma membrane"/>
    <property type="evidence" value="ECO:0007669"/>
    <property type="project" value="UniProtKB-SubCell"/>
</dbReference>
<dbReference type="EMBL" id="JAOQNN010000002">
    <property type="protein sequence ID" value="MCW2281636.1"/>
    <property type="molecule type" value="Genomic_DNA"/>
</dbReference>
<evidence type="ECO:0000256" key="4">
    <source>
        <dbReference type="ARBA" id="ARBA00022475"/>
    </source>
</evidence>
<dbReference type="InterPro" id="IPR013525">
    <property type="entry name" value="ABC2_TM"/>
</dbReference>
<evidence type="ECO:0000256" key="1">
    <source>
        <dbReference type="ARBA" id="ARBA00004651"/>
    </source>
</evidence>
<keyword evidence="3" id="KW-0813">Transport</keyword>
<dbReference type="Proteomes" id="UP001152598">
    <property type="component" value="Unassembled WGS sequence"/>
</dbReference>
<feature type="transmembrane region" description="Helical" evidence="8">
    <location>
        <begin position="117"/>
        <end position="136"/>
    </location>
</feature>
<reference evidence="10" key="3">
    <citation type="submission" date="2023-08" db="EMBL/GenBank/DDBJ databases">
        <title>Genomic analyses of the natural microbiome of Caenorhabditis elegans.</title>
        <authorList>
            <person name="Samuel B."/>
        </authorList>
    </citation>
    <scope>NUCLEOTIDE SEQUENCE</scope>
    <source>
        <strain evidence="10">BIGb0220</strain>
    </source>
</reference>
<dbReference type="GO" id="GO:0015920">
    <property type="term" value="P:lipopolysaccharide transport"/>
    <property type="evidence" value="ECO:0007669"/>
    <property type="project" value="TreeGrafter"/>
</dbReference>
<dbReference type="RefSeq" id="WP_129881555.1">
    <property type="nucleotide sequence ID" value="NZ_BLYG01000001.1"/>
</dbReference>
<comment type="similarity">
    <text evidence="2">Belongs to the ABC-2 integral membrane protein family.</text>
</comment>
<evidence type="ECO:0000259" key="9">
    <source>
        <dbReference type="Pfam" id="PF01061"/>
    </source>
</evidence>
<organism evidence="11 12">
    <name type="scientific">Lactococcus lactis</name>
    <dbReference type="NCBI Taxonomy" id="1358"/>
    <lineage>
        <taxon>Bacteria</taxon>
        <taxon>Bacillati</taxon>
        <taxon>Bacillota</taxon>
        <taxon>Bacilli</taxon>
        <taxon>Lactobacillales</taxon>
        <taxon>Streptococcaceae</taxon>
        <taxon>Lactococcus</taxon>
    </lineage>
</organism>
<keyword evidence="7 8" id="KW-0472">Membrane</keyword>
<feature type="transmembrane region" description="Helical" evidence="8">
    <location>
        <begin position="238"/>
        <end position="258"/>
    </location>
</feature>
<gene>
    <name evidence="10" type="ORF">M2256_002158</name>
    <name evidence="11" type="ORF">OGZ50_01505</name>
</gene>
<evidence type="ECO:0000256" key="2">
    <source>
        <dbReference type="ARBA" id="ARBA00007783"/>
    </source>
</evidence>
<evidence type="ECO:0000313" key="12">
    <source>
        <dbReference type="Proteomes" id="UP001152598"/>
    </source>
</evidence>
<feature type="transmembrane region" description="Helical" evidence="8">
    <location>
        <begin position="38"/>
        <end position="59"/>
    </location>
</feature>
<evidence type="ECO:0000256" key="5">
    <source>
        <dbReference type="ARBA" id="ARBA00022692"/>
    </source>
</evidence>
<dbReference type="PANTHER" id="PTHR30413">
    <property type="entry name" value="INNER MEMBRANE TRANSPORT PERMEASE"/>
    <property type="match status" value="1"/>
</dbReference>
<name>A0A4V0YXV0_9LACT</name>
<keyword evidence="4" id="KW-1003">Cell membrane</keyword>
<keyword evidence="6 8" id="KW-1133">Transmembrane helix</keyword>
<comment type="subcellular location">
    <subcellularLocation>
        <location evidence="1">Cell membrane</location>
        <topology evidence="1">Multi-pass membrane protein</topology>
    </subcellularLocation>
</comment>
<reference evidence="11" key="1">
    <citation type="submission" date="2022-10" db="EMBL/GenBank/DDBJ databases">
        <authorList>
            <person name="Turner M.S."/>
            <person name="Huang W."/>
        </authorList>
    </citation>
    <scope>NUCLEOTIDE SEQUENCE</scope>
    <source>
        <strain evidence="11">54</strain>
    </source>
</reference>
<proteinExistence type="inferred from homology"/>
<evidence type="ECO:0000256" key="8">
    <source>
        <dbReference type="SAM" id="Phobius"/>
    </source>
</evidence>
<evidence type="ECO:0000256" key="7">
    <source>
        <dbReference type="ARBA" id="ARBA00023136"/>
    </source>
</evidence>
<keyword evidence="5 8" id="KW-0812">Transmembrane</keyword>
<feature type="transmembrane region" description="Helical" evidence="8">
    <location>
        <begin position="148"/>
        <end position="174"/>
    </location>
</feature>
<evidence type="ECO:0000256" key="3">
    <source>
        <dbReference type="ARBA" id="ARBA00022448"/>
    </source>
</evidence>
<accession>A0A4V0YXV0</accession>
<dbReference type="GO" id="GO:0140359">
    <property type="term" value="F:ABC-type transporter activity"/>
    <property type="evidence" value="ECO:0007669"/>
    <property type="project" value="InterPro"/>
</dbReference>
<reference evidence="11" key="2">
    <citation type="journal article" date="2023" name="Food Microbiol.">
        <title>Evaluation of the fermentation potential of lactic acid bacteria isolated from herbs, fruits and vegetables as starter cultures in nut-based milk alternatives.</title>
        <authorList>
            <person name="Huang W."/>
            <person name="Dong A."/>
            <person name="Pham H.T."/>
            <person name="Zhou C."/>
            <person name="Huo Z."/>
            <person name="Watjen A.P."/>
            <person name="Prakash S."/>
            <person name="Bang-Berthelsen C.H."/>
            <person name="Turner M.S."/>
        </authorList>
    </citation>
    <scope>NUCLEOTIDE SEQUENCE</scope>
    <source>
        <strain evidence="11">54</strain>
    </source>
</reference>
<feature type="domain" description="ABC-2 type transporter transmembrane" evidence="9">
    <location>
        <begin position="26"/>
        <end position="228"/>
    </location>
</feature>
<dbReference type="Proteomes" id="UP001207687">
    <property type="component" value="Unassembled WGS sequence"/>
</dbReference>
<feature type="transmembrane region" description="Helical" evidence="8">
    <location>
        <begin position="71"/>
        <end position="96"/>
    </location>
</feature>
<feature type="transmembrane region" description="Helical" evidence="8">
    <location>
        <begin position="186"/>
        <end position="207"/>
    </location>
</feature>
<dbReference type="PANTHER" id="PTHR30413:SF10">
    <property type="entry name" value="CAPSULE POLYSACCHARIDE EXPORT INNER-MEMBRANE PROTEIN CTRC"/>
    <property type="match status" value="1"/>
</dbReference>
<dbReference type="AlphaFoldDB" id="A0A4V0YXV0"/>
<sequence length="271" mass="31783">MKYVFIYFKEQLDNLSTIVYISKFTAKNNYMGLKLGKIWSYLEPLTLFLVFYLLFGVLFPRSIPGTVPAVPWILIGIAIWFFLQFTVVNGSTSIAYQYSYFSMMKFPMSILPTVQMFYNLPVLGAMGGATIIIAMYDGYFPNLYWIQLIYYAIGLIALVLSYTLLCSTIVVFFRDFKMFLTYASRFMMYFSGVVFDMTTFHIIPGAIRQAMLLNPVYYVVEGFRDAIFARQWVWQKDWSYTCVFWGLIFILFVVASYLHIKYRDKFSDYVN</sequence>
<evidence type="ECO:0000313" key="10">
    <source>
        <dbReference type="EMBL" id="MCW2281636.1"/>
    </source>
</evidence>